<dbReference type="SUPFAM" id="SSF47384">
    <property type="entry name" value="Homodimeric domain of signal transducing histidine kinase"/>
    <property type="match status" value="1"/>
</dbReference>
<dbReference type="PANTHER" id="PTHR43065:SF10">
    <property type="entry name" value="PEROXIDE STRESS-ACTIVATED HISTIDINE KINASE MAK3"/>
    <property type="match status" value="1"/>
</dbReference>
<dbReference type="PANTHER" id="PTHR43065">
    <property type="entry name" value="SENSOR HISTIDINE KINASE"/>
    <property type="match status" value="1"/>
</dbReference>
<evidence type="ECO:0000313" key="13">
    <source>
        <dbReference type="EMBL" id="MFC2925272.1"/>
    </source>
</evidence>
<comment type="subcellular location">
    <subcellularLocation>
        <location evidence="2">Membrane</location>
    </subcellularLocation>
</comment>
<keyword evidence="10" id="KW-0472">Membrane</keyword>
<evidence type="ECO:0000256" key="7">
    <source>
        <dbReference type="ARBA" id="ARBA00022777"/>
    </source>
</evidence>
<evidence type="ECO:0000256" key="2">
    <source>
        <dbReference type="ARBA" id="ARBA00004370"/>
    </source>
</evidence>
<dbReference type="PROSITE" id="PS50885">
    <property type="entry name" value="HAMP"/>
    <property type="match status" value="1"/>
</dbReference>
<dbReference type="SMART" id="SM00387">
    <property type="entry name" value="HATPase_c"/>
    <property type="match status" value="1"/>
</dbReference>
<dbReference type="PROSITE" id="PS50109">
    <property type="entry name" value="HIS_KIN"/>
    <property type="match status" value="1"/>
</dbReference>
<name>A0ABV6ZV14_9PROT</name>
<sequence length="481" mass="51735">MSESRNDSRAGPGRFALARAFGRAALFSLPGRLLLFIIVYVMLAQMVIFLPLASAFRSSWMVERIQAAHIAALSADVARTGALGEMEVRDLLSGADAVAVARVIDGRNELVLYGGPIAGTLVNVDSSELNWLDDIVQTAATFLAPEGRYLRIVDSPMSRPDVILDVIVPEAPLKRELLNYSAGLFWLSAFIAVVTGALIYVTLFYMFVRPMRRLSAEMARFQRDPENPAKAIRPSGRRDEIGQAEVALSAMQDDIRQAFKQRERLAALGAAIAKINHDLRNVLSSAQLVSDSLASSEDARVRRQGERLVRAIGRGIRLCEETLKFGRSEEAPPVPQAVDIHAAVEEAAADAFLSEGQADWTNALPVGLTVTADPDHVHRIFLNLFRNALQAMGEEGCCLTVSLAEGEAEGGSVTILVADTGAGIPEKVRDKLFQPFSGTSRKDGTGLGLATARELARANGGDLELVSTGLDGTVFGVRLGG</sequence>
<evidence type="ECO:0000256" key="10">
    <source>
        <dbReference type="SAM" id="Phobius"/>
    </source>
</evidence>
<dbReference type="InterPro" id="IPR004358">
    <property type="entry name" value="Sig_transdc_His_kin-like_C"/>
</dbReference>
<dbReference type="InterPro" id="IPR036097">
    <property type="entry name" value="HisK_dim/P_sf"/>
</dbReference>
<feature type="domain" description="Histidine kinase" evidence="11">
    <location>
        <begin position="274"/>
        <end position="481"/>
    </location>
</feature>
<dbReference type="InterPro" id="IPR003660">
    <property type="entry name" value="HAMP_dom"/>
</dbReference>
<dbReference type="GO" id="GO:0016301">
    <property type="term" value="F:kinase activity"/>
    <property type="evidence" value="ECO:0007669"/>
    <property type="project" value="UniProtKB-KW"/>
</dbReference>
<dbReference type="EMBL" id="JBHRSV010000002">
    <property type="protein sequence ID" value="MFC2925272.1"/>
    <property type="molecule type" value="Genomic_DNA"/>
</dbReference>
<reference evidence="14" key="1">
    <citation type="journal article" date="2019" name="Int. J. Syst. Evol. Microbiol.">
        <title>The Global Catalogue of Microorganisms (GCM) 10K type strain sequencing project: providing services to taxonomists for standard genome sequencing and annotation.</title>
        <authorList>
            <consortium name="The Broad Institute Genomics Platform"/>
            <consortium name="The Broad Institute Genome Sequencing Center for Infectious Disease"/>
            <person name="Wu L."/>
            <person name="Ma J."/>
        </authorList>
    </citation>
    <scope>NUCLEOTIDE SEQUENCE [LARGE SCALE GENOMIC DNA]</scope>
    <source>
        <strain evidence="14">KCTC 52487</strain>
    </source>
</reference>
<keyword evidence="8" id="KW-0067">ATP-binding</keyword>
<evidence type="ECO:0000256" key="9">
    <source>
        <dbReference type="ARBA" id="ARBA00023012"/>
    </source>
</evidence>
<keyword evidence="7 13" id="KW-0418">Kinase</keyword>
<dbReference type="RefSeq" id="WP_343165097.1">
    <property type="nucleotide sequence ID" value="NZ_JBHRSV010000002.1"/>
</dbReference>
<evidence type="ECO:0000256" key="8">
    <source>
        <dbReference type="ARBA" id="ARBA00022840"/>
    </source>
</evidence>
<evidence type="ECO:0000256" key="1">
    <source>
        <dbReference type="ARBA" id="ARBA00000085"/>
    </source>
</evidence>
<dbReference type="InterPro" id="IPR003594">
    <property type="entry name" value="HATPase_dom"/>
</dbReference>
<dbReference type="Gene3D" id="1.10.287.130">
    <property type="match status" value="1"/>
</dbReference>
<feature type="transmembrane region" description="Helical" evidence="10">
    <location>
        <begin position="33"/>
        <end position="53"/>
    </location>
</feature>
<evidence type="ECO:0000259" key="12">
    <source>
        <dbReference type="PROSITE" id="PS50885"/>
    </source>
</evidence>
<dbReference type="PRINTS" id="PR00344">
    <property type="entry name" value="BCTRLSENSOR"/>
</dbReference>
<proteinExistence type="predicted"/>
<keyword evidence="4" id="KW-0597">Phosphoprotein</keyword>
<feature type="domain" description="HAMP" evidence="12">
    <location>
        <begin position="205"/>
        <end position="260"/>
    </location>
</feature>
<dbReference type="InterPro" id="IPR036890">
    <property type="entry name" value="HATPase_C_sf"/>
</dbReference>
<comment type="caution">
    <text evidence="13">The sequence shown here is derived from an EMBL/GenBank/DDBJ whole genome shotgun (WGS) entry which is preliminary data.</text>
</comment>
<evidence type="ECO:0000259" key="11">
    <source>
        <dbReference type="PROSITE" id="PS50109"/>
    </source>
</evidence>
<keyword evidence="10" id="KW-0812">Transmembrane</keyword>
<protein>
    <recommendedName>
        <fullName evidence="3">histidine kinase</fullName>
        <ecNumber evidence="3">2.7.13.3</ecNumber>
    </recommendedName>
</protein>
<evidence type="ECO:0000256" key="6">
    <source>
        <dbReference type="ARBA" id="ARBA00022741"/>
    </source>
</evidence>
<feature type="transmembrane region" description="Helical" evidence="10">
    <location>
        <begin position="184"/>
        <end position="208"/>
    </location>
</feature>
<keyword evidence="14" id="KW-1185">Reference proteome</keyword>
<dbReference type="InterPro" id="IPR005467">
    <property type="entry name" value="His_kinase_dom"/>
</dbReference>
<evidence type="ECO:0000256" key="4">
    <source>
        <dbReference type="ARBA" id="ARBA00022553"/>
    </source>
</evidence>
<evidence type="ECO:0000256" key="3">
    <source>
        <dbReference type="ARBA" id="ARBA00012438"/>
    </source>
</evidence>
<comment type="catalytic activity">
    <reaction evidence="1">
        <text>ATP + protein L-histidine = ADP + protein N-phospho-L-histidine.</text>
        <dbReference type="EC" id="2.7.13.3"/>
    </reaction>
</comment>
<dbReference type="Gene3D" id="3.30.565.10">
    <property type="entry name" value="Histidine kinase-like ATPase, C-terminal domain"/>
    <property type="match status" value="1"/>
</dbReference>
<evidence type="ECO:0000313" key="14">
    <source>
        <dbReference type="Proteomes" id="UP001595379"/>
    </source>
</evidence>
<accession>A0ABV6ZV14</accession>
<evidence type="ECO:0000256" key="5">
    <source>
        <dbReference type="ARBA" id="ARBA00022679"/>
    </source>
</evidence>
<dbReference type="EC" id="2.7.13.3" evidence="3"/>
<keyword evidence="6" id="KW-0547">Nucleotide-binding</keyword>
<dbReference type="SUPFAM" id="SSF55874">
    <property type="entry name" value="ATPase domain of HSP90 chaperone/DNA topoisomerase II/histidine kinase"/>
    <property type="match status" value="1"/>
</dbReference>
<keyword evidence="10" id="KW-1133">Transmembrane helix</keyword>
<dbReference type="Proteomes" id="UP001595379">
    <property type="component" value="Unassembled WGS sequence"/>
</dbReference>
<dbReference type="Pfam" id="PF02518">
    <property type="entry name" value="HATPase_c"/>
    <property type="match status" value="1"/>
</dbReference>
<organism evidence="13 14">
    <name type="scientific">Hyphobacterium vulgare</name>
    <dbReference type="NCBI Taxonomy" id="1736751"/>
    <lineage>
        <taxon>Bacteria</taxon>
        <taxon>Pseudomonadati</taxon>
        <taxon>Pseudomonadota</taxon>
        <taxon>Alphaproteobacteria</taxon>
        <taxon>Maricaulales</taxon>
        <taxon>Maricaulaceae</taxon>
        <taxon>Hyphobacterium</taxon>
    </lineage>
</organism>
<keyword evidence="5" id="KW-0808">Transferase</keyword>
<gene>
    <name evidence="13" type="ORF">ACFOOR_04055</name>
</gene>
<keyword evidence="9" id="KW-0902">Two-component regulatory system</keyword>